<dbReference type="AlphaFoldDB" id="A0A0A8K7N1"/>
<accession>A0A0A8K7N1</accession>
<gene>
    <name evidence="2" type="ORF">GL4_2575</name>
</gene>
<reference evidence="2 3" key="1">
    <citation type="submission" date="2014-09" db="EMBL/GenBank/DDBJ databases">
        <title>Genome sequencing of Methyloceanibacter caenitepidi Gela4.</title>
        <authorList>
            <person name="Takeuchi M."/>
            <person name="Susumu S."/>
            <person name="Kamagata Y."/>
            <person name="Oshima K."/>
            <person name="Hattori M."/>
            <person name="Iwasaki W."/>
        </authorList>
    </citation>
    <scope>NUCLEOTIDE SEQUENCE [LARGE SCALE GENOMIC DNA]</scope>
    <source>
        <strain evidence="2 3">Gela4</strain>
    </source>
</reference>
<keyword evidence="1" id="KW-0812">Transmembrane</keyword>
<organism evidence="2 3">
    <name type="scientific">Methyloceanibacter caenitepidi</name>
    <dbReference type="NCBI Taxonomy" id="1384459"/>
    <lineage>
        <taxon>Bacteria</taxon>
        <taxon>Pseudomonadati</taxon>
        <taxon>Pseudomonadota</taxon>
        <taxon>Alphaproteobacteria</taxon>
        <taxon>Hyphomicrobiales</taxon>
        <taxon>Hyphomicrobiaceae</taxon>
        <taxon>Methyloceanibacter</taxon>
    </lineage>
</organism>
<feature type="transmembrane region" description="Helical" evidence="1">
    <location>
        <begin position="45"/>
        <end position="63"/>
    </location>
</feature>
<keyword evidence="3" id="KW-1185">Reference proteome</keyword>
<protein>
    <submittedName>
        <fullName evidence="2">Uncharacterized protein</fullName>
    </submittedName>
</protein>
<dbReference type="RefSeq" id="WP_045368035.1">
    <property type="nucleotide sequence ID" value="NZ_AP014648.1"/>
</dbReference>
<proteinExistence type="predicted"/>
<dbReference type="KEGG" id="mcg:GL4_2575"/>
<dbReference type="Proteomes" id="UP000031643">
    <property type="component" value="Chromosome"/>
</dbReference>
<dbReference type="EMBL" id="AP014648">
    <property type="protein sequence ID" value="BAQ18009.1"/>
    <property type="molecule type" value="Genomic_DNA"/>
</dbReference>
<evidence type="ECO:0000313" key="3">
    <source>
        <dbReference type="Proteomes" id="UP000031643"/>
    </source>
</evidence>
<keyword evidence="1" id="KW-1133">Transmembrane helix</keyword>
<dbReference type="STRING" id="1384459.GL4_2575"/>
<sequence>MAIRLTPPTKNVFYLSIVCIVVAVVLYLLGVLGVIDGGFASVSHFAFWAAVLGWGLLTAGVAMKGV</sequence>
<dbReference type="HOGENOM" id="CLU_2826146_0_0_5"/>
<keyword evidence="1" id="KW-0472">Membrane</keyword>
<evidence type="ECO:0000256" key="1">
    <source>
        <dbReference type="SAM" id="Phobius"/>
    </source>
</evidence>
<feature type="transmembrane region" description="Helical" evidence="1">
    <location>
        <begin position="12"/>
        <end position="33"/>
    </location>
</feature>
<evidence type="ECO:0000313" key="2">
    <source>
        <dbReference type="EMBL" id="BAQ18009.1"/>
    </source>
</evidence>
<name>A0A0A8K7N1_9HYPH</name>